<evidence type="ECO:0000256" key="2">
    <source>
        <dbReference type="ARBA" id="ARBA00007242"/>
    </source>
</evidence>
<organism evidence="22">
    <name type="scientific">Penaeus japonicus</name>
    <name type="common">Kuruma prawn</name>
    <name type="synonym">Marsupenaeus japonicus</name>
    <dbReference type="NCBI Taxonomy" id="27405"/>
    <lineage>
        <taxon>Eukaryota</taxon>
        <taxon>Metazoa</taxon>
        <taxon>Ecdysozoa</taxon>
        <taxon>Arthropoda</taxon>
        <taxon>Crustacea</taxon>
        <taxon>Multicrustacea</taxon>
        <taxon>Malacostraca</taxon>
        <taxon>Eumalacostraca</taxon>
        <taxon>Eucarida</taxon>
        <taxon>Decapoda</taxon>
        <taxon>Dendrobranchiata</taxon>
        <taxon>Penaeoidea</taxon>
        <taxon>Penaeidae</taxon>
        <taxon>Penaeus</taxon>
    </lineage>
</organism>
<keyword evidence="13" id="KW-0807">Transducer</keyword>
<feature type="transmembrane region" description="Helical" evidence="19">
    <location>
        <begin position="474"/>
        <end position="496"/>
    </location>
</feature>
<evidence type="ECO:0000256" key="17">
    <source>
        <dbReference type="SAM" id="Coils"/>
    </source>
</evidence>
<evidence type="ECO:0000256" key="16">
    <source>
        <dbReference type="ARBA" id="ARBA00034104"/>
    </source>
</evidence>
<sequence>MWRRGRGIVWVVGVMLVACGITRRAEASAGLQEMDSVDIRNGVLEKVTEMTAGFSGTTCMEKPYYRFVRAPLRVSRFDSSRQKADLIARVLRDLNKPDDTKLLEMTVRNMLVSEPHIDAARVLVRDTTTGSLVSLTSTQRPHPHYPPTEDPPKVNTTRQVTGVEDLPWYEDVYNQTWNSTKFQKNLSNPMFIGWWTYPYFHCDTKRWLLSYTVPLTTDLTSGGNPDGSAAPKISDFGMFSLDVDVTSLDINQCDPTYDDKGQQIDPPESQLSYFLGTHKCDNESAKCVFTAGHGWLRGGYKCECREGYFARNKTFNGPLVEVAWASKTQFQNPTYQMLYVCHKCPPDCKNCKTDEPCMAYYNWPFRIALLTISILCILLTLVLMGMVYHYRSVKVFRLASPTFLCICLIGCIIMYLEMAAIFPVLDMYSCVATKWTRHLGFCITFSSLLLKTWRVSLTYRVKSAHKIKLTDKQLLQWLTPMLLIMVIYLSAWSLSATPTTVDLHDSGGLKFLQCEYNWWDHSLAMGEVLFLMWGVKVCFSVRKAESFFDEATYISWAVYNIAVVNIVMVTFHLLIFPNAGPDIKYLFGFLRTQCSTTMTIFFIFGPKFYRIAKGTGDQYDNRARAKGVTASFSLNGLGVMNEEPADLYQENEELKEEIQKLAAQMEFMKIVHMEMNNRHLKPKPGGYFSEKNSVMNTAQSPGAKNTMTNRIESGNENSSSRLSPAAELASERV</sequence>
<feature type="transmembrane region" description="Helical" evidence="19">
    <location>
        <begin position="435"/>
        <end position="453"/>
    </location>
</feature>
<evidence type="ECO:0000259" key="21">
    <source>
        <dbReference type="PROSITE" id="PS50259"/>
    </source>
</evidence>
<comment type="subcellular location">
    <subcellularLocation>
        <location evidence="1">Cell projection</location>
        <location evidence="1">Neuron projection</location>
    </subcellularLocation>
    <subcellularLocation>
        <location evidence="16">Postsynaptic cell membrane</location>
        <topology evidence="16">Multi-pass membrane protein</topology>
    </subcellularLocation>
</comment>
<keyword evidence="10" id="KW-1015">Disulfide bond</keyword>
<dbReference type="OrthoDB" id="2129233at2759"/>
<dbReference type="EMBL" id="MN460808">
    <property type="protein sequence ID" value="QPB73596.1"/>
    <property type="molecule type" value="mRNA"/>
</dbReference>
<feature type="domain" description="G-protein coupled receptors family 3 profile" evidence="21">
    <location>
        <begin position="365"/>
        <end position="611"/>
    </location>
</feature>
<dbReference type="PANTHER" id="PTHR32546">
    <property type="entry name" value="G-PROTEIN COUPLED RECEPTOR 158-RELATED"/>
    <property type="match status" value="1"/>
</dbReference>
<dbReference type="PANTHER" id="PTHR32546:SF16">
    <property type="entry name" value="G-PROTEIN COUPLED RECEPTOR CG31760-RELATED"/>
    <property type="match status" value="1"/>
</dbReference>
<keyword evidence="6 19" id="KW-1133">Transmembrane helix</keyword>
<feature type="coiled-coil region" evidence="17">
    <location>
        <begin position="644"/>
        <end position="671"/>
    </location>
</feature>
<keyword evidence="8" id="KW-0297">G-protein coupled receptor</keyword>
<dbReference type="Pfam" id="PF22572">
    <property type="entry name" value="GPR158_179_EC"/>
    <property type="match status" value="1"/>
</dbReference>
<evidence type="ECO:0000256" key="12">
    <source>
        <dbReference type="ARBA" id="ARBA00023180"/>
    </source>
</evidence>
<feature type="transmembrane region" description="Helical" evidence="19">
    <location>
        <begin position="583"/>
        <end position="604"/>
    </location>
</feature>
<feature type="transmembrane region" description="Helical" evidence="19">
    <location>
        <begin position="395"/>
        <end position="415"/>
    </location>
</feature>
<comment type="similarity">
    <text evidence="2">Belongs to the G-protein coupled receptor 3 family.</text>
</comment>
<feature type="region of interest" description="Disordered" evidence="18">
    <location>
        <begin position="134"/>
        <end position="156"/>
    </location>
</feature>
<evidence type="ECO:0000256" key="20">
    <source>
        <dbReference type="SAM" id="SignalP"/>
    </source>
</evidence>
<evidence type="ECO:0000256" key="10">
    <source>
        <dbReference type="ARBA" id="ARBA00023157"/>
    </source>
</evidence>
<keyword evidence="9 19" id="KW-0472">Membrane</keyword>
<keyword evidence="4 19" id="KW-0812">Transmembrane</keyword>
<feature type="transmembrane region" description="Helical" evidence="19">
    <location>
        <begin position="363"/>
        <end position="388"/>
    </location>
</feature>
<proteinExistence type="evidence at transcript level"/>
<feature type="transmembrane region" description="Helical" evidence="19">
    <location>
        <begin position="556"/>
        <end position="577"/>
    </location>
</feature>
<dbReference type="InterPro" id="IPR054714">
    <property type="entry name" value="GPR158_179_extracellular"/>
</dbReference>
<dbReference type="Pfam" id="PF00003">
    <property type="entry name" value="7tm_3"/>
    <property type="match status" value="1"/>
</dbReference>
<keyword evidence="11" id="KW-0675">Receptor</keyword>
<keyword evidence="17" id="KW-0175">Coiled coil</keyword>
<feature type="compositionally biased region" description="Polar residues" evidence="18">
    <location>
        <begin position="696"/>
        <end position="722"/>
    </location>
</feature>
<evidence type="ECO:0000313" key="22">
    <source>
        <dbReference type="EMBL" id="QPB73596.1"/>
    </source>
</evidence>
<feature type="transmembrane region" description="Helical" evidence="19">
    <location>
        <begin position="516"/>
        <end position="535"/>
    </location>
</feature>
<evidence type="ECO:0000256" key="11">
    <source>
        <dbReference type="ARBA" id="ARBA00023170"/>
    </source>
</evidence>
<evidence type="ECO:0000256" key="4">
    <source>
        <dbReference type="ARBA" id="ARBA00022692"/>
    </source>
</evidence>
<evidence type="ECO:0000256" key="8">
    <source>
        <dbReference type="ARBA" id="ARBA00023040"/>
    </source>
</evidence>
<evidence type="ECO:0000256" key="18">
    <source>
        <dbReference type="SAM" id="MobiDB-lite"/>
    </source>
</evidence>
<name>A0A7U3NUM0_PENJP</name>
<evidence type="ECO:0000256" key="3">
    <source>
        <dbReference type="ARBA" id="ARBA00022475"/>
    </source>
</evidence>
<feature type="signal peptide" evidence="20">
    <location>
        <begin position="1"/>
        <end position="27"/>
    </location>
</feature>
<dbReference type="GO" id="GO:0043005">
    <property type="term" value="C:neuron projection"/>
    <property type="evidence" value="ECO:0007669"/>
    <property type="project" value="UniProtKB-SubCell"/>
</dbReference>
<dbReference type="GO" id="GO:0045211">
    <property type="term" value="C:postsynaptic membrane"/>
    <property type="evidence" value="ECO:0007669"/>
    <property type="project" value="UniProtKB-SubCell"/>
</dbReference>
<evidence type="ECO:0000256" key="6">
    <source>
        <dbReference type="ARBA" id="ARBA00022989"/>
    </source>
</evidence>
<keyword evidence="3" id="KW-1003">Cell membrane</keyword>
<evidence type="ECO:0000256" key="15">
    <source>
        <dbReference type="ARBA" id="ARBA00023273"/>
    </source>
</evidence>
<keyword evidence="15" id="KW-0966">Cell projection</keyword>
<keyword evidence="7" id="KW-0770">Synapse</keyword>
<evidence type="ECO:0000256" key="9">
    <source>
        <dbReference type="ARBA" id="ARBA00023136"/>
    </source>
</evidence>
<evidence type="ECO:0000256" key="7">
    <source>
        <dbReference type="ARBA" id="ARBA00023018"/>
    </source>
</evidence>
<dbReference type="InterPro" id="IPR043458">
    <property type="entry name" value="GPR158/179"/>
</dbReference>
<dbReference type="AlphaFoldDB" id="A0A7U3NUM0"/>
<evidence type="ECO:0000256" key="14">
    <source>
        <dbReference type="ARBA" id="ARBA00023257"/>
    </source>
</evidence>
<evidence type="ECO:0000256" key="1">
    <source>
        <dbReference type="ARBA" id="ARBA00004487"/>
    </source>
</evidence>
<dbReference type="PROSITE" id="PS50259">
    <property type="entry name" value="G_PROTEIN_RECEP_F3_4"/>
    <property type="match status" value="1"/>
</dbReference>
<feature type="region of interest" description="Disordered" evidence="18">
    <location>
        <begin position="696"/>
        <end position="733"/>
    </location>
</feature>
<keyword evidence="5 20" id="KW-0732">Signal</keyword>
<accession>A0A7U3NUM0</accession>
<dbReference type="PROSITE" id="PS51257">
    <property type="entry name" value="PROKAR_LIPOPROTEIN"/>
    <property type="match status" value="1"/>
</dbReference>
<keyword evidence="12" id="KW-0325">Glycoprotein</keyword>
<reference evidence="22" key="1">
    <citation type="submission" date="2019-09" db="EMBL/GenBank/DDBJ databases">
        <title>A methuselah-like receptor induces ROS generation and regulates intestinal microbiotic haemostasis in kuruma shrimp.</title>
        <authorList>
            <person name="Yang H.-T."/>
            <person name="He Z.-H."/>
            <person name="Zhao X.-F."/>
            <person name="Wang J.-X."/>
        </authorList>
    </citation>
    <scope>NUCLEOTIDE SEQUENCE</scope>
</reference>
<evidence type="ECO:0000256" key="19">
    <source>
        <dbReference type="SAM" id="Phobius"/>
    </source>
</evidence>
<feature type="chain" id="PRO_5031170646" evidence="20">
    <location>
        <begin position="28"/>
        <end position="733"/>
    </location>
</feature>
<evidence type="ECO:0000256" key="13">
    <source>
        <dbReference type="ARBA" id="ARBA00023224"/>
    </source>
</evidence>
<evidence type="ECO:0000256" key="5">
    <source>
        <dbReference type="ARBA" id="ARBA00022729"/>
    </source>
</evidence>
<dbReference type="InterPro" id="IPR017978">
    <property type="entry name" value="GPCR_3_C"/>
</dbReference>
<dbReference type="GO" id="GO:0004930">
    <property type="term" value="F:G protein-coupled receptor activity"/>
    <property type="evidence" value="ECO:0007669"/>
    <property type="project" value="UniProtKB-KW"/>
</dbReference>
<dbReference type="CDD" id="cd15293">
    <property type="entry name" value="7tmC_GPR158-like"/>
    <property type="match status" value="1"/>
</dbReference>
<protein>
    <submittedName>
        <fullName evidence="22">GPCR12</fullName>
    </submittedName>
</protein>
<keyword evidence="14" id="KW-0628">Postsynaptic cell membrane</keyword>